<evidence type="ECO:0000256" key="4">
    <source>
        <dbReference type="ARBA" id="ARBA00007882"/>
    </source>
</evidence>
<dbReference type="STRING" id="6573.A0A210PXD2"/>
<evidence type="ECO:0000313" key="19">
    <source>
        <dbReference type="Proteomes" id="UP000242188"/>
    </source>
</evidence>
<dbReference type="EC" id="2.4.1.109" evidence="5"/>
<feature type="transmembrane region" description="Helical" evidence="16">
    <location>
        <begin position="455"/>
        <end position="471"/>
    </location>
</feature>
<gene>
    <name evidence="18" type="ORF">KP79_PYT20626</name>
</gene>
<evidence type="ECO:0000256" key="6">
    <source>
        <dbReference type="ARBA" id="ARBA00022679"/>
    </source>
</evidence>
<keyword evidence="11 16" id="KW-1133">Transmembrane helix</keyword>
<dbReference type="InterPro" id="IPR013618">
    <property type="entry name" value="TMTC_DUF1736"/>
</dbReference>
<keyword evidence="7 16" id="KW-0812">Transmembrane</keyword>
<evidence type="ECO:0000256" key="2">
    <source>
        <dbReference type="ARBA" id="ARBA00004240"/>
    </source>
</evidence>
<dbReference type="OrthoDB" id="19588at2759"/>
<comment type="similarity">
    <text evidence="4">Belongs to the TMTC family.</text>
</comment>
<evidence type="ECO:0000256" key="8">
    <source>
        <dbReference type="ARBA" id="ARBA00022737"/>
    </source>
</evidence>
<feature type="transmembrane region" description="Helical" evidence="16">
    <location>
        <begin position="128"/>
        <end position="153"/>
    </location>
</feature>
<name>A0A210PXD2_MIZYE</name>
<comment type="caution">
    <text evidence="18">The sequence shown here is derived from an EMBL/GenBank/DDBJ whole genome shotgun (WGS) entry which is preliminary data.</text>
</comment>
<dbReference type="PANTHER" id="PTHR44227">
    <property type="match status" value="1"/>
</dbReference>
<dbReference type="InterPro" id="IPR052346">
    <property type="entry name" value="O-mannosyl-transferase_TMTC"/>
</dbReference>
<dbReference type="GO" id="GO:0016020">
    <property type="term" value="C:membrane"/>
    <property type="evidence" value="ECO:0007669"/>
    <property type="project" value="UniProtKB-SubCell"/>
</dbReference>
<keyword evidence="6" id="KW-0808">Transferase</keyword>
<dbReference type="Proteomes" id="UP000242188">
    <property type="component" value="Unassembled WGS sequence"/>
</dbReference>
<dbReference type="AlphaFoldDB" id="A0A210PXD2"/>
<evidence type="ECO:0000256" key="11">
    <source>
        <dbReference type="ARBA" id="ARBA00022989"/>
    </source>
</evidence>
<dbReference type="GO" id="GO:0004169">
    <property type="term" value="F:dolichyl-phosphate-mannose-protein mannosyltransferase activity"/>
    <property type="evidence" value="ECO:0007669"/>
    <property type="project" value="UniProtKB-EC"/>
</dbReference>
<keyword evidence="12 16" id="KW-0472">Membrane</keyword>
<evidence type="ECO:0000256" key="12">
    <source>
        <dbReference type="ARBA" id="ARBA00023136"/>
    </source>
</evidence>
<dbReference type="Pfam" id="PF13181">
    <property type="entry name" value="TPR_8"/>
    <property type="match status" value="3"/>
</dbReference>
<feature type="region of interest" description="Disordered" evidence="15">
    <location>
        <begin position="1"/>
        <end position="29"/>
    </location>
</feature>
<feature type="coiled-coil region" evidence="14">
    <location>
        <begin position="530"/>
        <end position="577"/>
    </location>
</feature>
<evidence type="ECO:0000259" key="17">
    <source>
        <dbReference type="Pfam" id="PF08409"/>
    </source>
</evidence>
<feature type="transmembrane region" description="Helical" evidence="16">
    <location>
        <begin position="397"/>
        <end position="415"/>
    </location>
</feature>
<evidence type="ECO:0000256" key="9">
    <source>
        <dbReference type="ARBA" id="ARBA00022803"/>
    </source>
</evidence>
<dbReference type="PROSITE" id="PS50005">
    <property type="entry name" value="TPR"/>
    <property type="match status" value="4"/>
</dbReference>
<dbReference type="GO" id="GO:0030968">
    <property type="term" value="P:endoplasmic reticulum unfolded protein response"/>
    <property type="evidence" value="ECO:0007669"/>
    <property type="project" value="TreeGrafter"/>
</dbReference>
<evidence type="ECO:0000256" key="5">
    <source>
        <dbReference type="ARBA" id="ARBA00012839"/>
    </source>
</evidence>
<sequence>MYKVQQNGSSSHSKGANGHALHNDTRSQGSWDDAIPVPRLSLTSAYVVVFVLAGLCFANSYDGDFVFDDSEAILNNKDLSTDVPVTDLFFHDFWGKNLASKTSHKSYRPLTVLTFRWSHSLAGGLYPLGFHIVNILLHSIVSVLMLSLFSNLFSECIIAKETGSLAFGTPRASLLCAILFAVHPIHTESVAGVVGRADLLCALLFILSFKFYVNSCVQAAVEKGDSVLCRPSSFSLPHILLSIVLCGMSVLCKETGITVIGICSAFDIIMICRVDVLAAVGLKKEFKSLDNGHSNGSTGHREDDGSWITSLVKRQLLLLCGGLTILATRWRLMGSTTPTFQVFDNPHSFVNGTLTRVLNYNYLYSINGFLLVNPWWLCFDWSMGCLPVIKSLMDPRVLAVFAFWLVLGGLLFAALNGAMDREKRCLSMGLALIVVPFLPATNLLFRVGFVIAERVLYLSTAGYCIIIVLGVQRLVSTHTFPQVVRYTLIFLVAIFTARCVHRSYEWRKEMSLFEAGVNVCPLNAKVHYNIAKLNGDRGNVEKAIEKYRDAISLNHEYDQAMNNLANILKDRGDLQEAEELLMKAVGIRDEFAAAWMNLGIVQSNLKKNDLAEKSYFRALLHRRKYPDCYYNLGNLYLDLKMHNEAIQAWRNATLQRPTHFNAWNNMVILLDNLNQVDQAEAVGKEALKYIGQDAQMYINLANVMGKADRYKESEQYFLRAIKIDSNLAKAHANLGVLYHRWDKHDLAEKSYKRALQLEPDSVNTHDNLKMLRTLKFEMISKTYLTHPTTLDTAVLLKRTLKFQVMSKTYLTHPTTLVTVLLRRRTLEFAVISEQRYNGYSYVVG</sequence>
<dbReference type="UniPathway" id="UPA00378"/>
<dbReference type="PANTHER" id="PTHR44227:SF3">
    <property type="entry name" value="PROTEIN O-MANNOSYL-TRANSFERASE TMTC4"/>
    <property type="match status" value="1"/>
</dbReference>
<evidence type="ECO:0000256" key="16">
    <source>
        <dbReference type="SAM" id="Phobius"/>
    </source>
</evidence>
<feature type="domain" description="DUF1736" evidence="17">
    <location>
        <begin position="335"/>
        <end position="407"/>
    </location>
</feature>
<dbReference type="SUPFAM" id="SSF81901">
    <property type="entry name" value="HCP-like"/>
    <property type="match status" value="1"/>
</dbReference>
<dbReference type="InterPro" id="IPR019734">
    <property type="entry name" value="TPR_rpt"/>
</dbReference>
<proteinExistence type="inferred from homology"/>
<protein>
    <recommendedName>
        <fullName evidence="5">dolichyl-phosphate-mannose--protein mannosyltransferase</fullName>
        <ecNumber evidence="5">2.4.1.109</ecNumber>
    </recommendedName>
</protein>
<dbReference type="EMBL" id="NEDP02005419">
    <property type="protein sequence ID" value="OWF41158.1"/>
    <property type="molecule type" value="Genomic_DNA"/>
</dbReference>
<keyword evidence="8" id="KW-0677">Repeat</keyword>
<evidence type="ECO:0000256" key="3">
    <source>
        <dbReference type="ARBA" id="ARBA00004922"/>
    </source>
</evidence>
<keyword evidence="19" id="KW-1185">Reference proteome</keyword>
<feature type="compositionally biased region" description="Polar residues" evidence="15">
    <location>
        <begin position="1"/>
        <end position="14"/>
    </location>
</feature>
<evidence type="ECO:0000313" key="18">
    <source>
        <dbReference type="EMBL" id="OWF41158.1"/>
    </source>
</evidence>
<feature type="transmembrane region" description="Helical" evidence="16">
    <location>
        <begin position="362"/>
        <end position="385"/>
    </location>
</feature>
<dbReference type="GO" id="GO:0005783">
    <property type="term" value="C:endoplasmic reticulum"/>
    <property type="evidence" value="ECO:0007669"/>
    <property type="project" value="UniProtKB-SubCell"/>
</dbReference>
<keyword evidence="10" id="KW-0256">Endoplasmic reticulum</keyword>
<dbReference type="Pfam" id="PF08409">
    <property type="entry name" value="TMTC_DUF1736"/>
    <property type="match status" value="1"/>
</dbReference>
<dbReference type="PROSITE" id="PS50293">
    <property type="entry name" value="TPR_REGION"/>
    <property type="match status" value="1"/>
</dbReference>
<evidence type="ECO:0000256" key="15">
    <source>
        <dbReference type="SAM" id="MobiDB-lite"/>
    </source>
</evidence>
<evidence type="ECO:0000256" key="7">
    <source>
        <dbReference type="ARBA" id="ARBA00022692"/>
    </source>
</evidence>
<keyword evidence="9 13" id="KW-0802">TPR repeat</keyword>
<feature type="transmembrane region" description="Helical" evidence="16">
    <location>
        <begin position="483"/>
        <end position="500"/>
    </location>
</feature>
<dbReference type="SMART" id="SM00028">
    <property type="entry name" value="TPR"/>
    <property type="match status" value="7"/>
</dbReference>
<keyword evidence="14" id="KW-0175">Coiled coil</keyword>
<dbReference type="InterPro" id="IPR011990">
    <property type="entry name" value="TPR-like_helical_dom_sf"/>
</dbReference>
<feature type="repeat" description="TPR" evidence="13">
    <location>
        <begin position="524"/>
        <end position="557"/>
    </location>
</feature>
<comment type="pathway">
    <text evidence="3">Protein modification; protein glycosylation.</text>
</comment>
<dbReference type="Pfam" id="PF00515">
    <property type="entry name" value="TPR_1"/>
    <property type="match status" value="1"/>
</dbReference>
<evidence type="ECO:0000256" key="13">
    <source>
        <dbReference type="PROSITE-ProRule" id="PRU00339"/>
    </source>
</evidence>
<feature type="repeat" description="TPR" evidence="13">
    <location>
        <begin position="626"/>
        <end position="659"/>
    </location>
</feature>
<feature type="repeat" description="TPR" evidence="13">
    <location>
        <begin position="694"/>
        <end position="727"/>
    </location>
</feature>
<evidence type="ECO:0000256" key="14">
    <source>
        <dbReference type="SAM" id="Coils"/>
    </source>
</evidence>
<organism evidence="18 19">
    <name type="scientific">Mizuhopecten yessoensis</name>
    <name type="common">Japanese scallop</name>
    <name type="synonym">Patinopecten yessoensis</name>
    <dbReference type="NCBI Taxonomy" id="6573"/>
    <lineage>
        <taxon>Eukaryota</taxon>
        <taxon>Metazoa</taxon>
        <taxon>Spiralia</taxon>
        <taxon>Lophotrochozoa</taxon>
        <taxon>Mollusca</taxon>
        <taxon>Bivalvia</taxon>
        <taxon>Autobranchia</taxon>
        <taxon>Pteriomorphia</taxon>
        <taxon>Pectinida</taxon>
        <taxon>Pectinoidea</taxon>
        <taxon>Pectinidae</taxon>
        <taxon>Mizuhopecten</taxon>
    </lineage>
</organism>
<reference evidence="18 19" key="1">
    <citation type="journal article" date="2017" name="Nat. Ecol. Evol.">
        <title>Scallop genome provides insights into evolution of bilaterian karyotype and development.</title>
        <authorList>
            <person name="Wang S."/>
            <person name="Zhang J."/>
            <person name="Jiao W."/>
            <person name="Li J."/>
            <person name="Xun X."/>
            <person name="Sun Y."/>
            <person name="Guo X."/>
            <person name="Huan P."/>
            <person name="Dong B."/>
            <person name="Zhang L."/>
            <person name="Hu X."/>
            <person name="Sun X."/>
            <person name="Wang J."/>
            <person name="Zhao C."/>
            <person name="Wang Y."/>
            <person name="Wang D."/>
            <person name="Huang X."/>
            <person name="Wang R."/>
            <person name="Lv J."/>
            <person name="Li Y."/>
            <person name="Zhang Z."/>
            <person name="Liu B."/>
            <person name="Lu W."/>
            <person name="Hui Y."/>
            <person name="Liang J."/>
            <person name="Zhou Z."/>
            <person name="Hou R."/>
            <person name="Li X."/>
            <person name="Liu Y."/>
            <person name="Li H."/>
            <person name="Ning X."/>
            <person name="Lin Y."/>
            <person name="Zhao L."/>
            <person name="Xing Q."/>
            <person name="Dou J."/>
            <person name="Li Y."/>
            <person name="Mao J."/>
            <person name="Guo H."/>
            <person name="Dou H."/>
            <person name="Li T."/>
            <person name="Mu C."/>
            <person name="Jiang W."/>
            <person name="Fu Q."/>
            <person name="Fu X."/>
            <person name="Miao Y."/>
            <person name="Liu J."/>
            <person name="Yu Q."/>
            <person name="Li R."/>
            <person name="Liao H."/>
            <person name="Li X."/>
            <person name="Kong Y."/>
            <person name="Jiang Z."/>
            <person name="Chourrout D."/>
            <person name="Li R."/>
            <person name="Bao Z."/>
        </authorList>
    </citation>
    <scope>NUCLEOTIDE SEQUENCE [LARGE SCALE GENOMIC DNA]</scope>
    <source>
        <strain evidence="18 19">PY_sf001</strain>
    </source>
</reference>
<evidence type="ECO:0000256" key="1">
    <source>
        <dbReference type="ARBA" id="ARBA00004141"/>
    </source>
</evidence>
<feature type="transmembrane region" description="Helical" evidence="16">
    <location>
        <begin position="427"/>
        <end position="448"/>
    </location>
</feature>
<feature type="repeat" description="TPR" evidence="13">
    <location>
        <begin position="728"/>
        <end position="761"/>
    </location>
</feature>
<accession>A0A210PXD2</accession>
<feature type="transmembrane region" description="Helical" evidence="16">
    <location>
        <begin position="191"/>
        <end position="213"/>
    </location>
</feature>
<dbReference type="Pfam" id="PF13374">
    <property type="entry name" value="TPR_10"/>
    <property type="match status" value="1"/>
</dbReference>
<dbReference type="Gene3D" id="1.25.40.10">
    <property type="entry name" value="Tetratricopeptide repeat domain"/>
    <property type="match status" value="3"/>
</dbReference>
<comment type="subcellular location">
    <subcellularLocation>
        <location evidence="2">Endoplasmic reticulum</location>
    </subcellularLocation>
    <subcellularLocation>
        <location evidence="1">Membrane</location>
        <topology evidence="1">Multi-pass membrane protein</topology>
    </subcellularLocation>
</comment>
<evidence type="ECO:0000256" key="10">
    <source>
        <dbReference type="ARBA" id="ARBA00022824"/>
    </source>
</evidence>
<feature type="transmembrane region" description="Helical" evidence="16">
    <location>
        <begin position="40"/>
        <end position="61"/>
    </location>
</feature>